<dbReference type="CDD" id="cd00200">
    <property type="entry name" value="WD40"/>
    <property type="match status" value="2"/>
</dbReference>
<evidence type="ECO:0000313" key="6">
    <source>
        <dbReference type="EMBL" id="GAA2214583.1"/>
    </source>
</evidence>
<dbReference type="Proteomes" id="UP001499843">
    <property type="component" value="Unassembled WGS sequence"/>
</dbReference>
<evidence type="ECO:0000256" key="4">
    <source>
        <dbReference type="SAM" id="Phobius"/>
    </source>
</evidence>
<organism evidence="6 7">
    <name type="scientific">Nonomuraea monospora</name>
    <dbReference type="NCBI Taxonomy" id="568818"/>
    <lineage>
        <taxon>Bacteria</taxon>
        <taxon>Bacillati</taxon>
        <taxon>Actinomycetota</taxon>
        <taxon>Actinomycetes</taxon>
        <taxon>Streptosporangiales</taxon>
        <taxon>Streptosporangiaceae</taxon>
        <taxon>Nonomuraea</taxon>
    </lineage>
</organism>
<evidence type="ECO:0000256" key="2">
    <source>
        <dbReference type="ARBA" id="ARBA00022737"/>
    </source>
</evidence>
<dbReference type="SMART" id="SM00320">
    <property type="entry name" value="WD40"/>
    <property type="match status" value="13"/>
</dbReference>
<evidence type="ECO:0000259" key="5">
    <source>
        <dbReference type="Pfam" id="PF20703"/>
    </source>
</evidence>
<accession>A0ABN3CZ89</accession>
<feature type="repeat" description="WD" evidence="3">
    <location>
        <begin position="1054"/>
        <end position="1086"/>
    </location>
</feature>
<dbReference type="InterPro" id="IPR019775">
    <property type="entry name" value="WD40_repeat_CS"/>
</dbReference>
<evidence type="ECO:0000256" key="1">
    <source>
        <dbReference type="ARBA" id="ARBA00022574"/>
    </source>
</evidence>
<feature type="repeat" description="WD" evidence="3">
    <location>
        <begin position="1096"/>
        <end position="1129"/>
    </location>
</feature>
<dbReference type="PRINTS" id="PR00320">
    <property type="entry name" value="GPROTEINBRPT"/>
</dbReference>
<keyword evidence="4" id="KW-1133">Transmembrane helix</keyword>
<feature type="repeat" description="WD" evidence="3">
    <location>
        <begin position="929"/>
        <end position="970"/>
    </location>
</feature>
<comment type="caution">
    <text evidence="6">The sequence shown here is derived from an EMBL/GenBank/DDBJ whole genome shotgun (WGS) entry which is preliminary data.</text>
</comment>
<feature type="repeat" description="WD" evidence="3">
    <location>
        <begin position="1013"/>
        <end position="1053"/>
    </location>
</feature>
<dbReference type="InterPro" id="IPR049052">
    <property type="entry name" value="nSTAND1"/>
</dbReference>
<keyword evidence="1 3" id="KW-0853">WD repeat</keyword>
<keyword evidence="4" id="KW-0472">Membrane</keyword>
<keyword evidence="7" id="KW-1185">Reference proteome</keyword>
<proteinExistence type="predicted"/>
<dbReference type="Pfam" id="PF00400">
    <property type="entry name" value="WD40"/>
    <property type="match status" value="10"/>
</dbReference>
<dbReference type="InterPro" id="IPR020472">
    <property type="entry name" value="WD40_PAC1"/>
</dbReference>
<dbReference type="PROSITE" id="PS00678">
    <property type="entry name" value="WD_REPEATS_1"/>
    <property type="match status" value="3"/>
</dbReference>
<evidence type="ECO:0000313" key="7">
    <source>
        <dbReference type="Proteomes" id="UP001499843"/>
    </source>
</evidence>
<dbReference type="InterPro" id="IPR036322">
    <property type="entry name" value="WD40_repeat_dom_sf"/>
</dbReference>
<dbReference type="EMBL" id="BAAAQX010000042">
    <property type="protein sequence ID" value="GAA2214583.1"/>
    <property type="molecule type" value="Genomic_DNA"/>
</dbReference>
<dbReference type="Gene3D" id="3.40.50.300">
    <property type="entry name" value="P-loop containing nucleotide triphosphate hydrolases"/>
    <property type="match status" value="1"/>
</dbReference>
<feature type="transmembrane region" description="Helical" evidence="4">
    <location>
        <begin position="45"/>
        <end position="65"/>
    </location>
</feature>
<dbReference type="Pfam" id="PF20703">
    <property type="entry name" value="nSTAND1"/>
    <property type="match status" value="1"/>
</dbReference>
<name>A0ABN3CZ89_9ACTN</name>
<dbReference type="RefSeq" id="WP_344492403.1">
    <property type="nucleotide sequence ID" value="NZ_BAAAQX010000042.1"/>
</dbReference>
<dbReference type="SUPFAM" id="SSF52540">
    <property type="entry name" value="P-loop containing nucleoside triphosphate hydrolases"/>
    <property type="match status" value="1"/>
</dbReference>
<dbReference type="InterPro" id="IPR015943">
    <property type="entry name" value="WD40/YVTN_repeat-like_dom_sf"/>
</dbReference>
<feature type="repeat" description="WD" evidence="3">
    <location>
        <begin position="795"/>
        <end position="825"/>
    </location>
</feature>
<feature type="repeat" description="WD" evidence="3">
    <location>
        <begin position="638"/>
        <end position="668"/>
    </location>
</feature>
<dbReference type="Gene3D" id="2.130.10.10">
    <property type="entry name" value="YVTN repeat-like/Quinoprotein amine dehydrogenase"/>
    <property type="match status" value="5"/>
</dbReference>
<protein>
    <recommendedName>
        <fullName evidence="5">Novel STAND NTPase 1 domain-containing protein</fullName>
    </recommendedName>
</protein>
<dbReference type="SUPFAM" id="SSF50978">
    <property type="entry name" value="WD40 repeat-like"/>
    <property type="match status" value="2"/>
</dbReference>
<feature type="repeat" description="WD" evidence="3">
    <location>
        <begin position="545"/>
        <end position="579"/>
    </location>
</feature>
<reference evidence="6 7" key="1">
    <citation type="journal article" date="2019" name="Int. J. Syst. Evol. Microbiol.">
        <title>The Global Catalogue of Microorganisms (GCM) 10K type strain sequencing project: providing services to taxonomists for standard genome sequencing and annotation.</title>
        <authorList>
            <consortium name="The Broad Institute Genomics Platform"/>
            <consortium name="The Broad Institute Genome Sequencing Center for Infectious Disease"/>
            <person name="Wu L."/>
            <person name="Ma J."/>
        </authorList>
    </citation>
    <scope>NUCLEOTIDE SEQUENCE [LARGE SCALE GENOMIC DNA]</scope>
    <source>
        <strain evidence="6 7">JCM 16114</strain>
    </source>
</reference>
<dbReference type="PROSITE" id="PS50294">
    <property type="entry name" value="WD_REPEATS_REGION"/>
    <property type="match status" value="6"/>
</dbReference>
<dbReference type="InterPro" id="IPR027417">
    <property type="entry name" value="P-loop_NTPase"/>
</dbReference>
<dbReference type="PANTHER" id="PTHR19848:SF8">
    <property type="entry name" value="F-BOX AND WD REPEAT DOMAIN CONTAINING 7"/>
    <property type="match status" value="1"/>
</dbReference>
<dbReference type="PROSITE" id="PS50082">
    <property type="entry name" value="WD_REPEATS_2"/>
    <property type="match status" value="7"/>
</dbReference>
<feature type="domain" description="Novel STAND NTPase 1" evidence="5">
    <location>
        <begin position="82"/>
        <end position="450"/>
    </location>
</feature>
<keyword evidence="2" id="KW-0677">Repeat</keyword>
<evidence type="ECO:0000256" key="3">
    <source>
        <dbReference type="PROSITE-ProRule" id="PRU00221"/>
    </source>
</evidence>
<sequence length="1172" mass="126005">MNRRRIKLVVNILLVLFGALLGLVANYTTNDPDPGPLRLLQEWSFPLLVTVVVLLVAGQVWLHTLDRPATIVRKWDPSGKPPYPGLEAFTEADAGVFFGRDEEIRDLAARFQPPVAHRFVLVLGPSGSGKSSLVRAGLLPALQRRRERWVVVPPFTPGADPVAGLAHGLAAALPGMSEQAVRSELAGGVTGLRWCVQRARGANLLVVIDQLEELPADTAFLELIAGALAAEPRLWVVATLRSDFLTAFLEAGHAGLLREPMTVGALGRAELREVIEKPGERAGLSFAPGVVSRMVDDTGGGDALPLLAYTLQELFLKAGPGGTVTEDDYLRLGGVSGALSAQADRITAALGGADAVVPTLLRFVSLEGAEPTRRRVRRQDVGGGELAVVDAFVAGRLLVSDGDMLDVAHETLFRQWPPLRRAVEADAERLRRRSELERWAREWEQSGRQDAYLLSGQRLSLVRTGVIGSVTPLGEEFLEGSRRQERATMERVADAAARRVIERAGRDSEVAILAGLAVVEECAPTTAARQALQTALSVSRVLAVLRGHDSGVRGVAWSPDGSLLASAGDDGTVRIWNVRGEAGPIVLADGDDPLWSVAWSPCGRWLAAGSWGRPATVWSTGTWAVYGVLPGVSGGATAWSPDGERLATAALDGTVQIWDVQALAPLMTLNADYRTFRDLAWSPDGRRLAAAADAEGVWCWDLDQPFLPVEPTIGTGSAMSLSWSPDGLMLASTEAAETVVIRDGAHGQRLTGILLGPRRMPCLTWAQAGTRLAAGDDHGDVHIWWDADFSVHTPLVGHAETVDDIAWHGDTIATASRDRTVTLWDATPRGGSGTTLAGHTGTITAVAWSPDGHHLAIVQQVHPMIWDIEGARPVLTTQGWEQYGPACAWSPDGGRVLMGAVVCDLLGSDQMGWFPFHPGESAWLEDDAVQHHLHNLTAVAWSPDGLRVATASLDQNIHLWAAGNGAHLAKFPGHGDEAGDVCWSPDSRYLATSSNRAEVVIRDTLNMTVEATLKGHRDHTWSIDWARDGRIATGSRDQSIRVWDPRTGAELAVATGHEGRVSAVAWSPDGRSLASTSWDGTVRLWNPDGGHESAVIGVHDDHVNSLSWHPDGTRLATGSSDRTVRIWEVHDPASDLEELLARARARVFRPLTDDERRAFLLPPTSAARSRPA</sequence>
<gene>
    <name evidence="6" type="ORF">GCM10009850_100480</name>
</gene>
<keyword evidence="4" id="KW-0812">Transmembrane</keyword>
<dbReference type="InterPro" id="IPR001680">
    <property type="entry name" value="WD40_rpt"/>
</dbReference>
<feature type="transmembrane region" description="Helical" evidence="4">
    <location>
        <begin position="7"/>
        <end position="25"/>
    </location>
</feature>
<dbReference type="PANTHER" id="PTHR19848">
    <property type="entry name" value="WD40 REPEAT PROTEIN"/>
    <property type="match status" value="1"/>
</dbReference>